<dbReference type="GO" id="GO:0008270">
    <property type="term" value="F:zinc ion binding"/>
    <property type="evidence" value="ECO:0007669"/>
    <property type="project" value="UniProtKB-KW"/>
</dbReference>
<dbReference type="PANTHER" id="PTHR13363">
    <property type="entry name" value="RING FINGER AND SRY DOMAIN-CONTAINING"/>
    <property type="match status" value="1"/>
</dbReference>
<organism evidence="5 6">
    <name type="scientific">Ciona savignyi</name>
    <name type="common">Pacific transparent sea squirt</name>
    <dbReference type="NCBI Taxonomy" id="51511"/>
    <lineage>
        <taxon>Eukaryota</taxon>
        <taxon>Metazoa</taxon>
        <taxon>Chordata</taxon>
        <taxon>Tunicata</taxon>
        <taxon>Ascidiacea</taxon>
        <taxon>Phlebobranchia</taxon>
        <taxon>Cionidae</taxon>
        <taxon>Ciona</taxon>
    </lineage>
</organism>
<feature type="region of interest" description="Disordered" evidence="4">
    <location>
        <begin position="1"/>
        <end position="23"/>
    </location>
</feature>
<dbReference type="PANTHER" id="PTHR13363:SF6">
    <property type="entry name" value="RING FINGER AND SPRY DOMAIN-CONTAINING PROTEIN 1"/>
    <property type="match status" value="1"/>
</dbReference>
<keyword evidence="2" id="KW-0863">Zinc-finger</keyword>
<dbReference type="HOGENOM" id="CLU_1059739_0_0_1"/>
<evidence type="ECO:0000313" key="6">
    <source>
        <dbReference type="Proteomes" id="UP000007875"/>
    </source>
</evidence>
<keyword evidence="6" id="KW-1185">Reference proteome</keyword>
<name>H2YUC6_CIOSA</name>
<reference evidence="5" key="2">
    <citation type="submission" date="2025-08" db="UniProtKB">
        <authorList>
            <consortium name="Ensembl"/>
        </authorList>
    </citation>
    <scope>IDENTIFICATION</scope>
</reference>
<feature type="region of interest" description="Disordered" evidence="4">
    <location>
        <begin position="42"/>
        <end position="84"/>
    </location>
</feature>
<evidence type="ECO:0000313" key="5">
    <source>
        <dbReference type="Ensembl" id="ENSCSAVP00000008936.1"/>
    </source>
</evidence>
<evidence type="ECO:0000256" key="4">
    <source>
        <dbReference type="SAM" id="MobiDB-lite"/>
    </source>
</evidence>
<feature type="compositionally biased region" description="Basic residues" evidence="4">
    <location>
        <begin position="1"/>
        <end position="11"/>
    </location>
</feature>
<keyword evidence="1" id="KW-0479">Metal-binding</keyword>
<reference evidence="5" key="3">
    <citation type="submission" date="2025-09" db="UniProtKB">
        <authorList>
            <consortium name="Ensembl"/>
        </authorList>
    </citation>
    <scope>IDENTIFICATION</scope>
</reference>
<sequence>MGNCYRKRSTPVRRMAQGSNEIDDDEGPYVLVFNNNNTLSQTSYNPSHSRWGTGNRRNHASRSNNSRLDNLINHATRRRRDQQPTLSVCRLTDEDLDKHVIETLSTLRSSAENDTTLILRMKMFRFWANGETGWNMVLRSLIRAVPLDNALGPSAITLFIDHCPLPTKQGVMKLIADLDLSWEKAAAEFINGPNTDKCARHRNICAVLGHLAESLAGPFSATMLTPSTLQYFMCGLEQTIDGIRIPIINILYSLIALEKFAQT</sequence>
<protein>
    <submittedName>
        <fullName evidence="5">Uncharacterized protein</fullName>
    </submittedName>
</protein>
<dbReference type="Ensembl" id="ENSCSAVT00000009050.1">
    <property type="protein sequence ID" value="ENSCSAVP00000008936.1"/>
    <property type="gene ID" value="ENSCSAVG00000005288.1"/>
</dbReference>
<dbReference type="InterPro" id="IPR045129">
    <property type="entry name" value="RNF123/RKP/RSPRY1"/>
</dbReference>
<evidence type="ECO:0000256" key="3">
    <source>
        <dbReference type="ARBA" id="ARBA00022833"/>
    </source>
</evidence>
<dbReference type="GeneTree" id="ENSGT00940000157894"/>
<proteinExistence type="predicted"/>
<reference evidence="6" key="1">
    <citation type="submission" date="2003-08" db="EMBL/GenBank/DDBJ databases">
        <authorList>
            <person name="Birren B."/>
            <person name="Nusbaum C."/>
            <person name="Abebe A."/>
            <person name="Abouelleil A."/>
            <person name="Adekoya E."/>
            <person name="Ait-zahra M."/>
            <person name="Allen N."/>
            <person name="Allen T."/>
            <person name="An P."/>
            <person name="Anderson M."/>
            <person name="Anderson S."/>
            <person name="Arachchi H."/>
            <person name="Armbruster J."/>
            <person name="Bachantsang P."/>
            <person name="Baldwin J."/>
            <person name="Barry A."/>
            <person name="Bayul T."/>
            <person name="Blitshsteyn B."/>
            <person name="Bloom T."/>
            <person name="Blye J."/>
            <person name="Boguslavskiy L."/>
            <person name="Borowsky M."/>
            <person name="Boukhgalter B."/>
            <person name="Brunache A."/>
            <person name="Butler J."/>
            <person name="Calixte N."/>
            <person name="Calvo S."/>
            <person name="Camarata J."/>
            <person name="Campo K."/>
            <person name="Chang J."/>
            <person name="Cheshatsang Y."/>
            <person name="Citroen M."/>
            <person name="Collymore A."/>
            <person name="Considine T."/>
            <person name="Cook A."/>
            <person name="Cooke P."/>
            <person name="Corum B."/>
            <person name="Cuomo C."/>
            <person name="David R."/>
            <person name="Dawoe T."/>
            <person name="Degray S."/>
            <person name="Dodge S."/>
            <person name="Dooley K."/>
            <person name="Dorje P."/>
            <person name="Dorjee K."/>
            <person name="Dorris L."/>
            <person name="Duffey N."/>
            <person name="Dupes A."/>
            <person name="Elkins T."/>
            <person name="Engels R."/>
            <person name="Erickson J."/>
            <person name="Farina A."/>
            <person name="Faro S."/>
            <person name="Ferreira P."/>
            <person name="Fischer H."/>
            <person name="Fitzgerald M."/>
            <person name="Foley K."/>
            <person name="Gage D."/>
            <person name="Galagan J."/>
            <person name="Gearin G."/>
            <person name="Gnerre S."/>
            <person name="Gnirke A."/>
            <person name="Goyette A."/>
            <person name="Graham J."/>
            <person name="Grandbois E."/>
            <person name="Gyaltsen K."/>
            <person name="Hafez N."/>
            <person name="Hagopian D."/>
            <person name="Hagos B."/>
            <person name="Hall J."/>
            <person name="Hatcher B."/>
            <person name="Heller A."/>
            <person name="Higgins H."/>
            <person name="Honan T."/>
            <person name="Horn A."/>
            <person name="Houde N."/>
            <person name="Hughes L."/>
            <person name="Hulme W."/>
            <person name="Husby E."/>
            <person name="Iliev I."/>
            <person name="Jaffe D."/>
            <person name="Jones C."/>
            <person name="Kamal M."/>
            <person name="Kamat A."/>
            <person name="Kamvysselis M."/>
            <person name="Karlsson E."/>
            <person name="Kells C."/>
            <person name="Kieu A."/>
            <person name="Kisner P."/>
            <person name="Kodira C."/>
            <person name="Kulbokas E."/>
            <person name="Labutti K."/>
            <person name="Lama D."/>
            <person name="Landers T."/>
            <person name="Leger J."/>
            <person name="Levine S."/>
            <person name="Lewis D."/>
            <person name="Lewis T."/>
            <person name="Lindblad-toh K."/>
            <person name="Liu X."/>
            <person name="Lokyitsang T."/>
            <person name="Lokyitsang Y."/>
            <person name="Lucien O."/>
            <person name="Lui A."/>
            <person name="Ma L.J."/>
            <person name="Mabbitt R."/>
            <person name="Macdonald J."/>
            <person name="Maclean C."/>
            <person name="Major J."/>
            <person name="Manning J."/>
            <person name="Marabella R."/>
            <person name="Maru K."/>
            <person name="Matthews C."/>
            <person name="Mauceli E."/>
            <person name="Mccarthy M."/>
            <person name="Mcdonough S."/>
            <person name="Mcghee T."/>
            <person name="Meldrim J."/>
            <person name="Meneus L."/>
            <person name="Mesirov J."/>
            <person name="Mihalev A."/>
            <person name="Mihova T."/>
            <person name="Mikkelsen T."/>
            <person name="Mlenga V."/>
            <person name="Moru K."/>
            <person name="Mozes J."/>
            <person name="Mulrain L."/>
            <person name="Munson G."/>
            <person name="Naylor J."/>
            <person name="Newes C."/>
            <person name="Nguyen C."/>
            <person name="Nguyen N."/>
            <person name="Nguyen T."/>
            <person name="Nicol R."/>
            <person name="Nielsen C."/>
            <person name="Nizzari M."/>
            <person name="Norbu C."/>
            <person name="Norbu N."/>
            <person name="O'donnell P."/>
            <person name="Okoawo O."/>
            <person name="O'leary S."/>
            <person name="Omotosho B."/>
            <person name="O'neill K."/>
            <person name="Osman S."/>
            <person name="Parker S."/>
            <person name="Perrin D."/>
            <person name="Phunkhang P."/>
            <person name="Piqani B."/>
            <person name="Purcell S."/>
            <person name="Rachupka T."/>
            <person name="Ramasamy U."/>
            <person name="Rameau R."/>
            <person name="Ray V."/>
            <person name="Raymond C."/>
            <person name="Retta R."/>
            <person name="Richardson S."/>
            <person name="Rise C."/>
            <person name="Rodriguez J."/>
            <person name="Rogers J."/>
            <person name="Rogov P."/>
            <person name="Rutman M."/>
            <person name="Schupbach R."/>
            <person name="Seaman C."/>
            <person name="Settipalli S."/>
            <person name="Sharpe T."/>
            <person name="Sheridan J."/>
            <person name="Sherpa N."/>
            <person name="Shi J."/>
            <person name="Smirnov S."/>
            <person name="Smith C."/>
            <person name="Sougnez C."/>
            <person name="Spencer B."/>
            <person name="Stalker J."/>
            <person name="Stange-thomann N."/>
            <person name="Stavropoulos S."/>
            <person name="Stetson K."/>
            <person name="Stone C."/>
            <person name="Stone S."/>
            <person name="Stubbs M."/>
            <person name="Talamas J."/>
            <person name="Tchuinga P."/>
            <person name="Tenzing P."/>
            <person name="Tesfaye S."/>
            <person name="Theodore J."/>
            <person name="Thoulutsang Y."/>
            <person name="Topham K."/>
            <person name="Towey S."/>
            <person name="Tsamla T."/>
            <person name="Tsomo N."/>
            <person name="Vallee D."/>
            <person name="Vassiliev H."/>
            <person name="Venkataraman V."/>
            <person name="Vinson J."/>
            <person name="Vo A."/>
            <person name="Wade C."/>
            <person name="Wang S."/>
            <person name="Wangchuk T."/>
            <person name="Wangdi T."/>
            <person name="Whittaker C."/>
            <person name="Wilkinson J."/>
            <person name="Wu Y."/>
            <person name="Wyman D."/>
            <person name="Yadav S."/>
            <person name="Yang S."/>
            <person name="Yang X."/>
            <person name="Yeager S."/>
            <person name="Yee E."/>
            <person name="Young G."/>
            <person name="Zainoun J."/>
            <person name="Zembeck L."/>
            <person name="Zimmer A."/>
            <person name="Zody M."/>
            <person name="Lander E."/>
        </authorList>
    </citation>
    <scope>NUCLEOTIDE SEQUENCE [LARGE SCALE GENOMIC DNA]</scope>
</reference>
<keyword evidence="3" id="KW-0862">Zinc</keyword>
<dbReference type="GO" id="GO:0004842">
    <property type="term" value="F:ubiquitin-protein transferase activity"/>
    <property type="evidence" value="ECO:0007669"/>
    <property type="project" value="InterPro"/>
</dbReference>
<dbReference type="GO" id="GO:0005737">
    <property type="term" value="C:cytoplasm"/>
    <property type="evidence" value="ECO:0007669"/>
    <property type="project" value="TreeGrafter"/>
</dbReference>
<accession>H2YUC6</accession>
<feature type="compositionally biased region" description="Polar residues" evidence="4">
    <location>
        <begin position="42"/>
        <end position="52"/>
    </location>
</feature>
<dbReference type="AlphaFoldDB" id="H2YUC6"/>
<dbReference type="Proteomes" id="UP000007875">
    <property type="component" value="Unassembled WGS sequence"/>
</dbReference>
<evidence type="ECO:0000256" key="2">
    <source>
        <dbReference type="ARBA" id="ARBA00022771"/>
    </source>
</evidence>
<dbReference type="GO" id="GO:0051603">
    <property type="term" value="P:proteolysis involved in protein catabolic process"/>
    <property type="evidence" value="ECO:0007669"/>
    <property type="project" value="TreeGrafter"/>
</dbReference>
<evidence type="ECO:0000256" key="1">
    <source>
        <dbReference type="ARBA" id="ARBA00022723"/>
    </source>
</evidence>